<dbReference type="SUPFAM" id="SSF47413">
    <property type="entry name" value="lambda repressor-like DNA-binding domains"/>
    <property type="match status" value="1"/>
</dbReference>
<dbReference type="EMBL" id="ACIF01000220">
    <property type="protein sequence ID" value="EKA93489.1"/>
    <property type="molecule type" value="Genomic_DNA"/>
</dbReference>
<evidence type="ECO:0000259" key="1">
    <source>
        <dbReference type="PROSITE" id="PS50943"/>
    </source>
</evidence>
<evidence type="ECO:0000313" key="3">
    <source>
        <dbReference type="Proteomes" id="UP000005809"/>
    </source>
</evidence>
<organism evidence="2 3">
    <name type="scientific">Fusobacterium periodonticum D10</name>
    <dbReference type="NCBI Taxonomy" id="620833"/>
    <lineage>
        <taxon>Bacteria</taxon>
        <taxon>Fusobacteriati</taxon>
        <taxon>Fusobacteriota</taxon>
        <taxon>Fusobacteriia</taxon>
        <taxon>Fusobacteriales</taxon>
        <taxon>Fusobacteriaceae</taxon>
        <taxon>Fusobacterium</taxon>
    </lineage>
</organism>
<dbReference type="PROSITE" id="PS50943">
    <property type="entry name" value="HTH_CROC1"/>
    <property type="match status" value="1"/>
</dbReference>
<dbReference type="RefSeq" id="WP_005967480.1">
    <property type="nucleotide sequence ID" value="NZ_JH815384.1"/>
</dbReference>
<accession>K1GH98</accession>
<dbReference type="InterPro" id="IPR010982">
    <property type="entry name" value="Lambda_DNA-bd_dom_sf"/>
</dbReference>
<dbReference type="Pfam" id="PF13443">
    <property type="entry name" value="HTH_26"/>
    <property type="match status" value="1"/>
</dbReference>
<reference evidence="2 3" key="1">
    <citation type="submission" date="2012-05" db="EMBL/GenBank/DDBJ databases">
        <title>The Genome Sequence of Fusobacterium periodontium Oral Taxon 201 Strain D10.</title>
        <authorList>
            <consortium name="The Broad Institute Genome Sequencing Platform"/>
            <consortium name="The Broad Institute Genome Sequencing Center for Infectious Disease"/>
            <person name="Earl A."/>
            <person name="Ward D."/>
            <person name="Feldgarden M."/>
            <person name="Gevers D."/>
            <person name="Strauss J."/>
            <person name="Sibley C."/>
            <person name="White A."/>
            <person name="Ambrose C.E."/>
            <person name="Allen-Vercoe E."/>
            <person name="Walker B."/>
            <person name="Young S.K."/>
            <person name="Zeng Q."/>
            <person name="Gargeya S."/>
            <person name="Fitzgerald M."/>
            <person name="Haas B."/>
            <person name="Abouelleil A."/>
            <person name="Alvarado L."/>
            <person name="Arachchi H.M."/>
            <person name="Berlin A.M."/>
            <person name="Chapman S.B."/>
            <person name="Goldberg J."/>
            <person name="Griggs A."/>
            <person name="Gujja S."/>
            <person name="Hansen M."/>
            <person name="Howarth C."/>
            <person name="Imamovic A."/>
            <person name="Larimer J."/>
            <person name="McCowan C."/>
            <person name="Montmayeur A."/>
            <person name="Murphy C."/>
            <person name="Neiman D."/>
            <person name="Pearson M."/>
            <person name="Priest M."/>
            <person name="Roberts A."/>
            <person name="Saif S."/>
            <person name="Shea T."/>
            <person name="Sisk P."/>
            <person name="Sykes S."/>
            <person name="Wortman J."/>
            <person name="Nusbaum C."/>
            <person name="Birren B."/>
        </authorList>
    </citation>
    <scope>NUCLEOTIDE SEQUENCE [LARGE SCALE GENOMIC DNA]</scope>
    <source>
        <strain evidence="2 3">D10</strain>
    </source>
</reference>
<dbReference type="SMART" id="SM00530">
    <property type="entry name" value="HTH_XRE"/>
    <property type="match status" value="1"/>
</dbReference>
<comment type="caution">
    <text evidence="2">The sequence shown here is derived from an EMBL/GenBank/DDBJ whole genome shotgun (WGS) entry which is preliminary data.</text>
</comment>
<protein>
    <recommendedName>
        <fullName evidence="1">HTH cro/C1-type domain-containing protein</fullName>
    </recommendedName>
</protein>
<dbReference type="Proteomes" id="UP000005809">
    <property type="component" value="Unassembled WGS sequence"/>
</dbReference>
<dbReference type="PATRIC" id="fig|620833.3.peg.1282"/>
<dbReference type="InterPro" id="IPR001387">
    <property type="entry name" value="Cro/C1-type_HTH"/>
</dbReference>
<dbReference type="AlphaFoldDB" id="K1GH98"/>
<sequence length="74" mass="8562">MEDIKKIGIRISFNIKKIMKEKEMKQYELAKKLNRTPENMSYFFKCLENGGASNIKTLAKIANALNVDISIFFT</sequence>
<gene>
    <name evidence="2" type="ORF">FPOG_00279</name>
</gene>
<dbReference type="CDD" id="cd00093">
    <property type="entry name" value="HTH_XRE"/>
    <property type="match status" value="1"/>
</dbReference>
<proteinExistence type="predicted"/>
<feature type="domain" description="HTH cro/C1-type" evidence="1">
    <location>
        <begin position="15"/>
        <end position="72"/>
    </location>
</feature>
<evidence type="ECO:0000313" key="2">
    <source>
        <dbReference type="EMBL" id="EKA93489.1"/>
    </source>
</evidence>
<dbReference type="HOGENOM" id="CLU_2682489_0_0_0"/>
<name>K1GH98_9FUSO</name>
<dbReference type="Gene3D" id="1.10.260.40">
    <property type="entry name" value="lambda repressor-like DNA-binding domains"/>
    <property type="match status" value="1"/>
</dbReference>
<dbReference type="GO" id="GO:0003677">
    <property type="term" value="F:DNA binding"/>
    <property type="evidence" value="ECO:0007669"/>
    <property type="project" value="InterPro"/>
</dbReference>